<organism evidence="1 2">
    <name type="scientific">Acanthopleuribacter pedis</name>
    <dbReference type="NCBI Taxonomy" id="442870"/>
    <lineage>
        <taxon>Bacteria</taxon>
        <taxon>Pseudomonadati</taxon>
        <taxon>Acidobacteriota</taxon>
        <taxon>Holophagae</taxon>
        <taxon>Acanthopleuribacterales</taxon>
        <taxon>Acanthopleuribacteraceae</taxon>
        <taxon>Acanthopleuribacter</taxon>
    </lineage>
</organism>
<dbReference type="EMBL" id="JAFREP010000004">
    <property type="protein sequence ID" value="MBO1318105.1"/>
    <property type="molecule type" value="Genomic_DNA"/>
</dbReference>
<dbReference type="InterPro" id="IPR011042">
    <property type="entry name" value="6-blade_b-propeller_TolB-like"/>
</dbReference>
<name>A0A8J7Q2J3_9BACT</name>
<dbReference type="Gene3D" id="2.120.10.30">
    <property type="entry name" value="TolB, C-terminal domain"/>
    <property type="match status" value="1"/>
</dbReference>
<dbReference type="AlphaFoldDB" id="A0A8J7Q2J3"/>
<proteinExistence type="predicted"/>
<sequence>MYLLCMFLMFQEPTLDVEKRIPIKREISFYPGKMKMHSDGSITMLSESTVFHFDQAGKLIRKFGKHGQNPGELYSPSRVVFNGANYYVTDFNAALQMFDASGAYVNREMGYQVNVDATSKGNVFVTLLKHLKRNEQGHSQRGDVLCKLVDNKLCDENSMFGPISEVNAKVQFRGAQHFVAEDENIHVIGQLEPTIYTYSNDFKPVGKINFSAPDWVQSKKGLPKERTRKAIMGYWNSFSRFYGLWKYNEKEFLVFYMTPDSSTSLGFKSVIARVGLDGTLTKPAFRFDGVFLGPHGSKVYFLEHREDEEEVWPVYTLKGFTWE</sequence>
<evidence type="ECO:0000313" key="2">
    <source>
        <dbReference type="Proteomes" id="UP000664417"/>
    </source>
</evidence>
<gene>
    <name evidence="1" type="ORF">J3U88_06540</name>
</gene>
<comment type="caution">
    <text evidence="1">The sequence shown here is derived from an EMBL/GenBank/DDBJ whole genome shotgun (WGS) entry which is preliminary data.</text>
</comment>
<accession>A0A8J7Q2J3</accession>
<dbReference type="Proteomes" id="UP000664417">
    <property type="component" value="Unassembled WGS sequence"/>
</dbReference>
<evidence type="ECO:0000313" key="1">
    <source>
        <dbReference type="EMBL" id="MBO1318105.1"/>
    </source>
</evidence>
<dbReference type="RefSeq" id="WP_207857701.1">
    <property type="nucleotide sequence ID" value="NZ_JAFREP010000004.1"/>
</dbReference>
<protein>
    <submittedName>
        <fullName evidence="1">6-bladed beta-propeller</fullName>
    </submittedName>
</protein>
<reference evidence="1" key="1">
    <citation type="submission" date="2021-03" db="EMBL/GenBank/DDBJ databases">
        <authorList>
            <person name="Wang G."/>
        </authorList>
    </citation>
    <scope>NUCLEOTIDE SEQUENCE</scope>
    <source>
        <strain evidence="1">KCTC 12899</strain>
    </source>
</reference>
<keyword evidence="2" id="KW-1185">Reference proteome</keyword>
<dbReference type="Pfam" id="PF17170">
    <property type="entry name" value="DUF5128"/>
    <property type="match status" value="1"/>
</dbReference>